<evidence type="ECO:0000256" key="3">
    <source>
        <dbReference type="ARBA" id="ARBA00037882"/>
    </source>
</evidence>
<evidence type="ECO:0000313" key="7">
    <source>
        <dbReference type="Proteomes" id="UP000244903"/>
    </source>
</evidence>
<dbReference type="Gene3D" id="3.90.1580.10">
    <property type="entry name" value="paralog of FGE (formylglycine-generating enzyme)"/>
    <property type="match status" value="2"/>
</dbReference>
<keyword evidence="1" id="KW-0560">Oxidoreductase</keyword>
<accession>A0AAD0JTJ8</accession>
<dbReference type="InterPro" id="IPR005532">
    <property type="entry name" value="SUMF_dom"/>
</dbReference>
<dbReference type="PANTHER" id="PTHR23150">
    <property type="entry name" value="SULFATASE MODIFYING FACTOR 1, 2"/>
    <property type="match status" value="1"/>
</dbReference>
<evidence type="ECO:0000259" key="4">
    <source>
        <dbReference type="Pfam" id="PF03781"/>
    </source>
</evidence>
<dbReference type="Proteomes" id="UP000244903">
    <property type="component" value="Chromosome"/>
</dbReference>
<dbReference type="AlphaFoldDB" id="A0AAD0JTJ8"/>
<proteinExistence type="predicted"/>
<dbReference type="InterPro" id="IPR024775">
    <property type="entry name" value="DinB-like"/>
</dbReference>
<evidence type="ECO:0000256" key="1">
    <source>
        <dbReference type="ARBA" id="ARBA00023002"/>
    </source>
</evidence>
<feature type="domain" description="Sulfatase-modifying factor enzyme-like" evidence="4">
    <location>
        <begin position="386"/>
        <end position="459"/>
    </location>
</feature>
<dbReference type="RefSeq" id="WP_107745497.1">
    <property type="nucleotide sequence ID" value="NZ_CP015453.1"/>
</dbReference>
<organism evidence="6 7">
    <name type="scientific">Dietzia psychralcaliphila</name>
    <dbReference type="NCBI Taxonomy" id="139021"/>
    <lineage>
        <taxon>Bacteria</taxon>
        <taxon>Bacillati</taxon>
        <taxon>Actinomycetota</taxon>
        <taxon>Actinomycetes</taxon>
        <taxon>Mycobacteriales</taxon>
        <taxon>Dietziaceae</taxon>
        <taxon>Dietzia</taxon>
    </lineage>
</organism>
<dbReference type="InterPro" id="IPR051043">
    <property type="entry name" value="Sulfatase_Mod_Factor_Kinase"/>
</dbReference>
<dbReference type="Pfam" id="PF12867">
    <property type="entry name" value="DinB_2"/>
    <property type="match status" value="1"/>
</dbReference>
<protein>
    <submittedName>
        <fullName evidence="6">Sulfatase maturase</fullName>
    </submittedName>
</protein>
<reference evidence="6 7" key="1">
    <citation type="submission" date="2016-04" db="EMBL/GenBank/DDBJ databases">
        <title>Complete genome sequence of the haloalkaliphilic hydrocarbon-degrading bacterium Dietzia psychralcaliphila ILA-1T, isolated from a drain of a fish product-processing plant.</title>
        <authorList>
            <person name="Zhao J."/>
            <person name="Hu B."/>
            <person name="Geng S."/>
            <person name="Nie Y."/>
            <person name="Tang Y."/>
        </authorList>
    </citation>
    <scope>NUCLEOTIDE SEQUENCE [LARGE SCALE GENOMIC DNA]</scope>
    <source>
        <strain evidence="6 7">ILA-1</strain>
    </source>
</reference>
<gene>
    <name evidence="6" type="ORF">A6048_14780</name>
</gene>
<dbReference type="PANTHER" id="PTHR23150:SF36">
    <property type="entry name" value="HERCYNINE OXYGENASE"/>
    <property type="match status" value="1"/>
</dbReference>
<feature type="domain" description="Sulfatase-modifying factor enzyme-like" evidence="4">
    <location>
        <begin position="229"/>
        <end position="366"/>
    </location>
</feature>
<sequence length="459" mass="50589">MTVGDVTAEPGPDARTRPQSAIEKFLRVRELTDLLASRLSPEDQIPQSMTAASPAAWHRAHTTWFFEEFVLGGLPGYSSPEPIFRFLFNSYYEAVGPRQPRPQRGLITRPSVAEIGDFRARVDEAVVAALEAGRVDERGLELLELGCHHEQQHQELMLIDAKHLFAHNPTDPVYVDRPADPVAAVRGETDWIVVVEGVAQVGAADPAHRAGFTRDGGSRDGVSRDGVSYDGFSYDNERPRHRVWIPGGEVATRQVTVADWKQFMADGGYTRPELWLSDGWAAVQTEGWDAPGYWRREGHDVGSASGGASAAAAVEWTTFTLSGRRPVVDAEPVCHVSFYEADAYARWAGARLPTEFEWEVATTGWEARDELDPDRCHPRAAAERAIGGVWEWTASAYLPYPGFVTEEGAAGEYNGKFMSDQHVLRGGSALTPAGHTRPTYRNFFPASSRWAATGVRLAR</sequence>
<feature type="domain" description="DinB-like" evidence="5">
    <location>
        <begin position="25"/>
        <end position="157"/>
    </location>
</feature>
<dbReference type="EMBL" id="CP015453">
    <property type="protein sequence ID" value="AWH96544.1"/>
    <property type="molecule type" value="Genomic_DNA"/>
</dbReference>
<evidence type="ECO:0000313" key="6">
    <source>
        <dbReference type="EMBL" id="AWH96544.1"/>
    </source>
</evidence>
<comment type="pathway">
    <text evidence="3">Amino-acid biosynthesis; ergothioneine biosynthesis.</text>
</comment>
<name>A0AAD0JTJ8_9ACTN</name>
<evidence type="ECO:0000256" key="2">
    <source>
        <dbReference type="ARBA" id="ARBA00023004"/>
    </source>
</evidence>
<dbReference type="Pfam" id="PF03781">
    <property type="entry name" value="FGE-sulfatase"/>
    <property type="match status" value="2"/>
</dbReference>
<dbReference type="SUPFAM" id="SSF56436">
    <property type="entry name" value="C-type lectin-like"/>
    <property type="match status" value="1"/>
</dbReference>
<keyword evidence="2" id="KW-0408">Iron</keyword>
<keyword evidence="7" id="KW-1185">Reference proteome</keyword>
<dbReference type="InterPro" id="IPR042095">
    <property type="entry name" value="SUMF_sf"/>
</dbReference>
<dbReference type="InterPro" id="IPR016187">
    <property type="entry name" value="CTDL_fold"/>
</dbReference>
<evidence type="ECO:0000259" key="5">
    <source>
        <dbReference type="Pfam" id="PF12867"/>
    </source>
</evidence>
<dbReference type="KEGG" id="dpc:A6048_14780"/>